<gene>
    <name evidence="1" type="ORF">CTRU02_201408</name>
</gene>
<comment type="caution">
    <text evidence="1">The sequence shown here is derived from an EMBL/GenBank/DDBJ whole genome shotgun (WGS) entry which is preliminary data.</text>
</comment>
<accession>A0ACC3ZHC3</accession>
<name>A0ACC3ZHC3_COLTU</name>
<dbReference type="Proteomes" id="UP000805649">
    <property type="component" value="Unassembled WGS sequence"/>
</dbReference>
<dbReference type="EMBL" id="VUJX02000001">
    <property type="protein sequence ID" value="KAL0943521.1"/>
    <property type="molecule type" value="Genomic_DNA"/>
</dbReference>
<evidence type="ECO:0000313" key="1">
    <source>
        <dbReference type="EMBL" id="KAL0943521.1"/>
    </source>
</evidence>
<organism evidence="1 2">
    <name type="scientific">Colletotrichum truncatum</name>
    <name type="common">Anthracnose fungus</name>
    <name type="synonym">Colletotrichum capsici</name>
    <dbReference type="NCBI Taxonomy" id="5467"/>
    <lineage>
        <taxon>Eukaryota</taxon>
        <taxon>Fungi</taxon>
        <taxon>Dikarya</taxon>
        <taxon>Ascomycota</taxon>
        <taxon>Pezizomycotina</taxon>
        <taxon>Sordariomycetes</taxon>
        <taxon>Hypocreomycetidae</taxon>
        <taxon>Glomerellales</taxon>
        <taxon>Glomerellaceae</taxon>
        <taxon>Colletotrichum</taxon>
        <taxon>Colletotrichum truncatum species complex</taxon>
    </lineage>
</organism>
<evidence type="ECO:0000313" key="2">
    <source>
        <dbReference type="Proteomes" id="UP000805649"/>
    </source>
</evidence>
<sequence length="989" mass="107059">MIRRDAPFSNTVLLPITPTLSYSPSTGNVVRGQVLGALQELQYYLLQQDDLSDDSNTTAIFAHYGDSVVGLYVGGQFQKRLLAATLLQQVFGFVKQDGQFDSLIVQACGPTTPSDFTVGLVVDTRGLKAFSAAQNALRQWSGAQCVSGVGVSRSFEQVLLPMAPDNAGILRKLSADSSNHTGSRNTSASLYPRARLGHSHLHRRADCRTTKVEAGDGCWAVANRCGVSEANLSRYNGGGNFCTTLQPNQQVCCSEGTLPSNGPPQNSDGTCSTKKVDGGDSCASLATKCGVSGADFTKFNSGTTNLCSTLRVGQLVCCSTGKLPDIRPKPNPDGSCATYTVKQDDWCDKIAAAHGLTLVQLESFNKGTWGFTGCTNLFVDIKLCVSSGTPPMPEPISNANCGPQKPNTVAPSDRSLASLASLNPCPLNACCNIWGQCGTTAEFCTVTGKGGPGTVAPGTNGCISNCGMDIVNNDKPPAQFRRVGYFEAWNKERLCLHMDVEKIDKSRFTHIHFAFVDITPTFEVDTSKVQEQFDKFVKLQGVQRIVAFGGWEASTNPSSYWIFREGVKTANRVKLATNIANFIRQFNLDGVDFDWEYPAAPDIPGIPAGDAVDGPLYRDFLALMRARIGSGKSLSIAAPASHWYLKGMPIEAISRTVDYIVYMTYDLHGQWDAGNPWSSPGCPGGNCLRSHINMTETLNALSMVTKAGVPSAKLLIGVTSYGRSFQMSDPNCSGPQCTFTGDHKESFAMKGWCTGTAGYISDAEINGIISSGRFTGVRKFTDDTESNIVVFNGNNWVAYMDAANKASRIERYRGLNFGGISDWAVDLESFSPLDRGHPGVFFEHRPPDGGQFEKLSWWNMTCGHGAVGETDKLTKQERWDALDTNTAWKWVIDAWKNERAINPNRLPFTSFISDRFNGPSRMQCQLFDGANNCRQTLTCDVFKGSVHKPTGPAAYLITNAIISLHQGCSSLSLSFATNPSASVTLRLRD</sequence>
<reference evidence="1 2" key="1">
    <citation type="journal article" date="2020" name="Phytopathology">
        <title>Genome Sequence Resources of Colletotrichum truncatum, C. plurivorum, C. musicola, and C. sojae: Four Species Pathogenic to Soybean (Glycine max).</title>
        <authorList>
            <person name="Rogerio F."/>
            <person name="Boufleur T.R."/>
            <person name="Ciampi-Guillardi M."/>
            <person name="Sukno S.A."/>
            <person name="Thon M.R."/>
            <person name="Massola Junior N.S."/>
            <person name="Baroncelli R."/>
        </authorList>
    </citation>
    <scope>NUCLEOTIDE SEQUENCE [LARGE SCALE GENOMIC DNA]</scope>
    <source>
        <strain evidence="1 2">CMES1059</strain>
    </source>
</reference>
<protein>
    <submittedName>
        <fullName evidence="1">Chitinase</fullName>
    </submittedName>
</protein>
<proteinExistence type="predicted"/>
<keyword evidence="2" id="KW-1185">Reference proteome</keyword>